<dbReference type="SUPFAM" id="SSF46689">
    <property type="entry name" value="Homeodomain-like"/>
    <property type="match status" value="1"/>
</dbReference>
<dbReference type="Pfam" id="PF12833">
    <property type="entry name" value="HTH_18"/>
    <property type="match status" value="1"/>
</dbReference>
<dbReference type="STRING" id="1314751.GCA_001591425_04053"/>
<dbReference type="GO" id="GO:0003700">
    <property type="term" value="F:DNA-binding transcription factor activity"/>
    <property type="evidence" value="ECO:0007669"/>
    <property type="project" value="InterPro"/>
</dbReference>
<keyword evidence="3" id="KW-0804">Transcription</keyword>
<evidence type="ECO:0000313" key="5">
    <source>
        <dbReference type="EMBL" id="AST90560.1"/>
    </source>
</evidence>
<keyword evidence="2" id="KW-0238">DNA-binding</keyword>
<evidence type="ECO:0000256" key="1">
    <source>
        <dbReference type="ARBA" id="ARBA00023015"/>
    </source>
</evidence>
<dbReference type="SUPFAM" id="SSF51215">
    <property type="entry name" value="Regulatory protein AraC"/>
    <property type="match status" value="1"/>
</dbReference>
<reference evidence="5 6" key="1">
    <citation type="submission" date="2016-12" db="EMBL/GenBank/DDBJ databases">
        <title>The whole genome sequencing and assembly of Bacillus cohnii DSM 6307T strain.</title>
        <authorList>
            <person name="Lee Y.-J."/>
            <person name="Yi H."/>
            <person name="Bahn Y.-S."/>
            <person name="Kim J.F."/>
            <person name="Lee D.-W."/>
        </authorList>
    </citation>
    <scope>NUCLEOTIDE SEQUENCE [LARGE SCALE GENOMIC DNA]</scope>
    <source>
        <strain evidence="5 6">DSM 6307</strain>
    </source>
</reference>
<evidence type="ECO:0000256" key="2">
    <source>
        <dbReference type="ARBA" id="ARBA00023125"/>
    </source>
</evidence>
<dbReference type="InterPro" id="IPR003313">
    <property type="entry name" value="AraC-bd"/>
</dbReference>
<dbReference type="InterPro" id="IPR020449">
    <property type="entry name" value="Tscrpt_reg_AraC-type_HTH"/>
</dbReference>
<organism evidence="5 6">
    <name type="scientific">Sutcliffiella cohnii</name>
    <dbReference type="NCBI Taxonomy" id="33932"/>
    <lineage>
        <taxon>Bacteria</taxon>
        <taxon>Bacillati</taxon>
        <taxon>Bacillota</taxon>
        <taxon>Bacilli</taxon>
        <taxon>Bacillales</taxon>
        <taxon>Bacillaceae</taxon>
        <taxon>Sutcliffiella</taxon>
    </lineage>
</organism>
<dbReference type="Proteomes" id="UP000215224">
    <property type="component" value="Chromosome"/>
</dbReference>
<dbReference type="PANTHER" id="PTHR43280">
    <property type="entry name" value="ARAC-FAMILY TRANSCRIPTIONAL REGULATOR"/>
    <property type="match status" value="1"/>
</dbReference>
<keyword evidence="6" id="KW-1185">Reference proteome</keyword>
<dbReference type="InterPro" id="IPR018060">
    <property type="entry name" value="HTH_AraC"/>
</dbReference>
<sequence>MIALPIPPFPTFITGGQYFAQKGTRHFHRTFPVFDLLYVRKGMLFLQEENRQYDIGPGQYLILVPDTEHKGYRDCEEETDVIWLHFTVPLHNHLIVKDQAIDWSYVYKKEATFTEPAEYSFLIPQFGQLKRKDIMEQHLQQLIQTDKEQDHSPDDYLQKQLAFSELFIQLQREAFSIPTATEKVCEKAMKYIQDYFQSPFKMKKLSEELMFHPDYITRCMQKTIGMTPVQYVTYYRLNLAKRMLVQSDEKVATIAKEVGIDDVTYFSKLFKKEEGLTPLEYRRLVRRE</sequence>
<proteinExistence type="predicted"/>
<dbReference type="KEGG" id="bcoh:BC6307_04340"/>
<dbReference type="SMART" id="SM00342">
    <property type="entry name" value="HTH_ARAC"/>
    <property type="match status" value="1"/>
</dbReference>
<dbReference type="GO" id="GO:0043565">
    <property type="term" value="F:sequence-specific DNA binding"/>
    <property type="evidence" value="ECO:0007669"/>
    <property type="project" value="InterPro"/>
</dbReference>
<dbReference type="Gene3D" id="1.10.10.60">
    <property type="entry name" value="Homeodomain-like"/>
    <property type="match status" value="2"/>
</dbReference>
<gene>
    <name evidence="5" type="ORF">BC6307_04340</name>
</gene>
<accession>A0A223KM29</accession>
<dbReference type="AlphaFoldDB" id="A0A223KM29"/>
<protein>
    <submittedName>
        <fullName evidence="5">AraC family transcriptional regulator</fullName>
    </submittedName>
</protein>
<dbReference type="Pfam" id="PF02311">
    <property type="entry name" value="AraC_binding"/>
    <property type="match status" value="1"/>
</dbReference>
<dbReference type="InterPro" id="IPR037923">
    <property type="entry name" value="HTH-like"/>
</dbReference>
<dbReference type="PRINTS" id="PR00032">
    <property type="entry name" value="HTHARAC"/>
</dbReference>
<dbReference type="EMBL" id="CP018866">
    <property type="protein sequence ID" value="AST90560.1"/>
    <property type="molecule type" value="Genomic_DNA"/>
</dbReference>
<dbReference type="InterPro" id="IPR009057">
    <property type="entry name" value="Homeodomain-like_sf"/>
</dbReference>
<evidence type="ECO:0000259" key="4">
    <source>
        <dbReference type="PROSITE" id="PS01124"/>
    </source>
</evidence>
<evidence type="ECO:0000256" key="3">
    <source>
        <dbReference type="ARBA" id="ARBA00023163"/>
    </source>
</evidence>
<evidence type="ECO:0000313" key="6">
    <source>
        <dbReference type="Proteomes" id="UP000215224"/>
    </source>
</evidence>
<feature type="domain" description="HTH araC/xylS-type" evidence="4">
    <location>
        <begin position="186"/>
        <end position="284"/>
    </location>
</feature>
<dbReference type="PANTHER" id="PTHR43280:SF30">
    <property type="entry name" value="MMSAB OPERON REGULATORY PROTEIN"/>
    <property type="match status" value="1"/>
</dbReference>
<name>A0A223KM29_9BACI</name>
<dbReference type="PROSITE" id="PS01124">
    <property type="entry name" value="HTH_ARAC_FAMILY_2"/>
    <property type="match status" value="1"/>
</dbReference>
<dbReference type="RefSeq" id="WP_235858263.1">
    <property type="nucleotide sequence ID" value="NZ_CP018866.1"/>
</dbReference>
<keyword evidence="1" id="KW-0805">Transcription regulation</keyword>